<dbReference type="AlphaFoldDB" id="A0A803QCD1"/>
<reference evidence="1" key="1">
    <citation type="submission" date="2018-11" db="EMBL/GenBank/DDBJ databases">
        <authorList>
            <person name="Grassa J C."/>
        </authorList>
    </citation>
    <scope>NUCLEOTIDE SEQUENCE [LARGE SCALE GENOMIC DNA]</scope>
</reference>
<accession>A0A803QCD1</accession>
<organism evidence="1 2">
    <name type="scientific">Cannabis sativa</name>
    <name type="common">Hemp</name>
    <name type="synonym">Marijuana</name>
    <dbReference type="NCBI Taxonomy" id="3483"/>
    <lineage>
        <taxon>Eukaryota</taxon>
        <taxon>Viridiplantae</taxon>
        <taxon>Streptophyta</taxon>
        <taxon>Embryophyta</taxon>
        <taxon>Tracheophyta</taxon>
        <taxon>Spermatophyta</taxon>
        <taxon>Magnoliopsida</taxon>
        <taxon>eudicotyledons</taxon>
        <taxon>Gunneridae</taxon>
        <taxon>Pentapetalae</taxon>
        <taxon>rosids</taxon>
        <taxon>fabids</taxon>
        <taxon>Rosales</taxon>
        <taxon>Cannabaceae</taxon>
        <taxon>Cannabis</taxon>
    </lineage>
</organism>
<dbReference type="Proteomes" id="UP000596661">
    <property type="component" value="Chromosome 8"/>
</dbReference>
<name>A0A803QCD1_CANSA</name>
<protein>
    <submittedName>
        <fullName evidence="1">Uncharacterized protein</fullName>
    </submittedName>
</protein>
<evidence type="ECO:0000313" key="1">
    <source>
        <dbReference type="EnsemblPlants" id="cds.evm.model.08.787"/>
    </source>
</evidence>
<evidence type="ECO:0000313" key="2">
    <source>
        <dbReference type="Proteomes" id="UP000596661"/>
    </source>
</evidence>
<keyword evidence="2" id="KW-1185">Reference proteome</keyword>
<proteinExistence type="predicted"/>
<dbReference type="Gramene" id="evm.model.08.787">
    <property type="protein sequence ID" value="cds.evm.model.08.787"/>
    <property type="gene ID" value="evm.TU.08.787"/>
</dbReference>
<dbReference type="EnsemblPlants" id="evm.model.08.787">
    <property type="protein sequence ID" value="cds.evm.model.08.787"/>
    <property type="gene ID" value="evm.TU.08.787"/>
</dbReference>
<reference evidence="1" key="2">
    <citation type="submission" date="2021-03" db="UniProtKB">
        <authorList>
            <consortium name="EnsemblPlants"/>
        </authorList>
    </citation>
    <scope>IDENTIFICATION</scope>
</reference>
<sequence length="150" mass="16889">MCRLEELPKKVPDVFIHMRKIAKTNACDLKTPIVPISVPQSLDQASQLHVRVTGHRYLQTRVSYKSLRRNHVETMRCKNPIHLETLTLVLMQGPNLLTENCFPYLCARWQSCSKIDPVMAVAERRPSVPSRSSGPPVRPGYVIVGGSGPF</sequence>
<dbReference type="EMBL" id="UZAU01000693">
    <property type="status" value="NOT_ANNOTATED_CDS"/>
    <property type="molecule type" value="Genomic_DNA"/>
</dbReference>